<dbReference type="Proteomes" id="UP000594468">
    <property type="component" value="Chromosome"/>
</dbReference>
<proteinExistence type="predicted"/>
<dbReference type="AlphaFoldDB" id="A0A7S8EBG6"/>
<dbReference type="KEGG" id="pmet:G4Y79_05285"/>
<name>A0A7S8EBG6_9CHLR</name>
<protein>
    <submittedName>
        <fullName evidence="1">Uncharacterized protein</fullName>
    </submittedName>
</protein>
<reference evidence="1 2" key="1">
    <citation type="submission" date="2020-02" db="EMBL/GenBank/DDBJ databases">
        <authorList>
            <person name="Zheng R.K."/>
            <person name="Sun C.M."/>
        </authorList>
    </citation>
    <scope>NUCLEOTIDE SEQUENCE [LARGE SCALE GENOMIC DNA]</scope>
    <source>
        <strain evidence="2">rifampicinis</strain>
    </source>
</reference>
<organism evidence="1 2">
    <name type="scientific">Phototrophicus methaneseepsis</name>
    <dbReference type="NCBI Taxonomy" id="2710758"/>
    <lineage>
        <taxon>Bacteria</taxon>
        <taxon>Bacillati</taxon>
        <taxon>Chloroflexota</taxon>
        <taxon>Candidatus Thermofontia</taxon>
        <taxon>Phototrophicales</taxon>
        <taxon>Phototrophicaceae</taxon>
        <taxon>Phototrophicus</taxon>
    </lineage>
</organism>
<evidence type="ECO:0000313" key="2">
    <source>
        <dbReference type="Proteomes" id="UP000594468"/>
    </source>
</evidence>
<dbReference type="RefSeq" id="WP_195171858.1">
    <property type="nucleotide sequence ID" value="NZ_CP062983.1"/>
</dbReference>
<dbReference type="EMBL" id="CP062983">
    <property type="protein sequence ID" value="QPC83794.1"/>
    <property type="molecule type" value="Genomic_DNA"/>
</dbReference>
<keyword evidence="2" id="KW-1185">Reference proteome</keyword>
<accession>A0A7S8EBG6</accession>
<evidence type="ECO:0000313" key="1">
    <source>
        <dbReference type="EMBL" id="QPC83794.1"/>
    </source>
</evidence>
<sequence>MTKKVTPTTSSINDTLTKRLKRVPTADEVLGTGTSEPIIRAPVPRRTRNAIQQIPQDAIVSRDDGTLSIGKFIMSGYGLEVPEDATAADFETFFTVMFKIRDRINLWIGDALAAFESLKYGYADEIADFFGYEPATIRNMKYVCTSVELSRRRYILAEVSRMKPDVEPLTMSHYDAIKALRPETQDELMRRALLEGLSSKALRAEVKALISPDTLKPSPFQRNVSALEKEIQDSLKLAKTKYNINQIRHLAELHRKAADQLESLTRLDELKS</sequence>
<gene>
    <name evidence="1" type="ORF">G4Y79_05285</name>
</gene>